<dbReference type="PROSITE" id="PS51883">
    <property type="entry name" value="OBG"/>
    <property type="match status" value="1"/>
</dbReference>
<evidence type="ECO:0000313" key="13">
    <source>
        <dbReference type="Proteomes" id="UP000542342"/>
    </source>
</evidence>
<evidence type="ECO:0000256" key="1">
    <source>
        <dbReference type="ARBA" id="ARBA00007699"/>
    </source>
</evidence>
<evidence type="ECO:0000256" key="6">
    <source>
        <dbReference type="ARBA" id="ARBA00022842"/>
    </source>
</evidence>
<sequence length="391" mass="41574">MFVDRLELYVKGGDGGRGAVSFRREKYVPRGGPDGGDGGNGGSVIVRADANADTLAGLATRKHWRAGNGQAGGGNNRHGRSAEDIVLLVPPGTVVRDRERGHILKDLIHAGEEVVVARGGRGGRGNAHFKSPTNRTPRQYEPGEAGEERWIVLELKLIADAGLIGLPNAGKSTLLSRLSRATPAIAPYPFTTRHPHLGVVHLGESSFVLADLPGLIEGAARGAGLGHEFLRHVERTRLLIHLVEPFPADGSDPLRNYHIIRRELRDYAPVLENKPQLVCVSKGELPQADEVRRRLQEALGEEVLLISAVTGLGLSQLVGRAATLIAQLKQAEAQRLGETSFATEAAVRTADFRIAEVPGITSSSPSVPTAGSQAPATGKPVRVSPAVQEPT</sequence>
<keyword evidence="3 8" id="KW-0479">Metal-binding</keyword>
<dbReference type="AlphaFoldDB" id="A0A7V9AD30"/>
<dbReference type="Proteomes" id="UP000542342">
    <property type="component" value="Unassembled WGS sequence"/>
</dbReference>
<dbReference type="NCBIfam" id="NF008955">
    <property type="entry name" value="PRK12297.1"/>
    <property type="match status" value="1"/>
</dbReference>
<dbReference type="GO" id="GO:0042254">
    <property type="term" value="P:ribosome biogenesis"/>
    <property type="evidence" value="ECO:0007669"/>
    <property type="project" value="UniProtKB-UniRule"/>
</dbReference>
<dbReference type="PROSITE" id="PS00905">
    <property type="entry name" value="GTP1_OBG"/>
    <property type="match status" value="1"/>
</dbReference>
<feature type="binding site" evidence="8">
    <location>
        <begin position="307"/>
        <end position="309"/>
    </location>
    <ligand>
        <name>GTP</name>
        <dbReference type="ChEBI" id="CHEBI:37565"/>
    </ligand>
</feature>
<feature type="binding site" evidence="8">
    <location>
        <position position="172"/>
    </location>
    <ligand>
        <name>Mg(2+)</name>
        <dbReference type="ChEBI" id="CHEBI:18420"/>
    </ligand>
</feature>
<accession>A0A7V9AD30</accession>
<dbReference type="Pfam" id="PF01018">
    <property type="entry name" value="GTP1_OBG"/>
    <property type="match status" value="1"/>
</dbReference>
<dbReference type="PANTHER" id="PTHR11702:SF31">
    <property type="entry name" value="MITOCHONDRIAL RIBOSOME-ASSOCIATED GTPASE 2"/>
    <property type="match status" value="1"/>
</dbReference>
<evidence type="ECO:0000256" key="2">
    <source>
        <dbReference type="ARBA" id="ARBA00022490"/>
    </source>
</evidence>
<dbReference type="InterPro" id="IPR006169">
    <property type="entry name" value="GTP1_OBG_dom"/>
</dbReference>
<feature type="binding site" evidence="8">
    <location>
        <begin position="281"/>
        <end position="284"/>
    </location>
    <ligand>
        <name>GTP</name>
        <dbReference type="ChEBI" id="CHEBI:37565"/>
    </ligand>
</feature>
<dbReference type="HAMAP" id="MF_01454">
    <property type="entry name" value="GTPase_Obg"/>
    <property type="match status" value="1"/>
</dbReference>
<proteinExistence type="inferred from homology"/>
<evidence type="ECO:0000256" key="5">
    <source>
        <dbReference type="ARBA" id="ARBA00022801"/>
    </source>
</evidence>
<dbReference type="GO" id="GO:0000287">
    <property type="term" value="F:magnesium ion binding"/>
    <property type="evidence" value="ECO:0007669"/>
    <property type="project" value="InterPro"/>
</dbReference>
<feature type="binding site" evidence="8">
    <location>
        <begin position="211"/>
        <end position="214"/>
    </location>
    <ligand>
        <name>GTP</name>
        <dbReference type="ChEBI" id="CHEBI:37565"/>
    </ligand>
</feature>
<feature type="binding site" evidence="8">
    <location>
        <begin position="190"/>
        <end position="194"/>
    </location>
    <ligand>
        <name>GTP</name>
        <dbReference type="ChEBI" id="CHEBI:37565"/>
    </ligand>
</feature>
<dbReference type="PROSITE" id="PS51710">
    <property type="entry name" value="G_OBG"/>
    <property type="match status" value="1"/>
</dbReference>
<dbReference type="GO" id="GO:0003924">
    <property type="term" value="F:GTPase activity"/>
    <property type="evidence" value="ECO:0007669"/>
    <property type="project" value="UniProtKB-UniRule"/>
</dbReference>
<dbReference type="InterPro" id="IPR027417">
    <property type="entry name" value="P-loop_NTPase"/>
</dbReference>
<dbReference type="GO" id="GO:0005525">
    <property type="term" value="F:GTP binding"/>
    <property type="evidence" value="ECO:0007669"/>
    <property type="project" value="UniProtKB-UniRule"/>
</dbReference>
<evidence type="ECO:0000256" key="7">
    <source>
        <dbReference type="ARBA" id="ARBA00023134"/>
    </source>
</evidence>
<dbReference type="NCBIfam" id="NF008956">
    <property type="entry name" value="PRK12299.1"/>
    <property type="match status" value="1"/>
</dbReference>
<comment type="caution">
    <text evidence="12">The sequence shown here is derived from an EMBL/GenBank/DDBJ whole genome shotgun (WGS) entry which is preliminary data.</text>
</comment>
<dbReference type="FunFam" id="2.70.210.12:FF:000001">
    <property type="entry name" value="GTPase Obg"/>
    <property type="match status" value="1"/>
</dbReference>
<dbReference type="PRINTS" id="PR00326">
    <property type="entry name" value="GTP1OBG"/>
</dbReference>
<keyword evidence="7 8" id="KW-0342">GTP-binding</keyword>
<keyword evidence="2 8" id="KW-0963">Cytoplasm</keyword>
<dbReference type="Gene3D" id="2.70.210.12">
    <property type="entry name" value="GTP1/OBG domain"/>
    <property type="match status" value="1"/>
</dbReference>
<evidence type="ECO:0000256" key="3">
    <source>
        <dbReference type="ARBA" id="ARBA00022723"/>
    </source>
</evidence>
<dbReference type="InterPro" id="IPR006074">
    <property type="entry name" value="GTP1-OBG_CS"/>
</dbReference>
<feature type="region of interest" description="Disordered" evidence="9">
    <location>
        <begin position="359"/>
        <end position="391"/>
    </location>
</feature>
<dbReference type="InterPro" id="IPR006073">
    <property type="entry name" value="GTP-bd"/>
</dbReference>
<comment type="function">
    <text evidence="8">An essential GTPase which binds GTP, GDP and possibly (p)ppGpp with moderate affinity, with high nucleotide exchange rates and a fairly low GTP hydrolysis rate. Plays a role in control of the cell cycle, stress response, ribosome biogenesis and in those bacteria that undergo differentiation, in morphogenesis control.</text>
</comment>
<dbReference type="EC" id="3.6.5.-" evidence="8"/>
<dbReference type="NCBIfam" id="TIGR02729">
    <property type="entry name" value="Obg_CgtA"/>
    <property type="match status" value="1"/>
</dbReference>
<evidence type="ECO:0000256" key="4">
    <source>
        <dbReference type="ARBA" id="ARBA00022741"/>
    </source>
</evidence>
<dbReference type="InterPro" id="IPR036726">
    <property type="entry name" value="GTP1_OBG_dom_sf"/>
</dbReference>
<dbReference type="EMBL" id="JACEFB010000016">
    <property type="protein sequence ID" value="MBA2227588.1"/>
    <property type="molecule type" value="Genomic_DNA"/>
</dbReference>
<dbReference type="PANTHER" id="PTHR11702">
    <property type="entry name" value="DEVELOPMENTALLY REGULATED GTP-BINDING PROTEIN-RELATED"/>
    <property type="match status" value="1"/>
</dbReference>
<dbReference type="Pfam" id="PF01926">
    <property type="entry name" value="MMR_HSR1"/>
    <property type="match status" value="1"/>
</dbReference>
<protein>
    <recommendedName>
        <fullName evidence="8">GTPase Obg</fullName>
        <ecNumber evidence="8">3.6.5.-</ecNumber>
    </recommendedName>
    <alternativeName>
        <fullName evidence="8">GTP-binding protein Obg</fullName>
    </alternativeName>
</protein>
<dbReference type="SUPFAM" id="SSF52540">
    <property type="entry name" value="P-loop containing nucleoside triphosphate hydrolases"/>
    <property type="match status" value="1"/>
</dbReference>
<comment type="similarity">
    <text evidence="1 8">Belongs to the TRAFAC class OBG-HflX-like GTPase superfamily. OBG GTPase family.</text>
</comment>
<evidence type="ECO:0000256" key="8">
    <source>
        <dbReference type="HAMAP-Rule" id="MF_01454"/>
    </source>
</evidence>
<dbReference type="InterPro" id="IPR031167">
    <property type="entry name" value="G_OBG"/>
</dbReference>
<evidence type="ECO:0000259" key="11">
    <source>
        <dbReference type="PROSITE" id="PS51883"/>
    </source>
</evidence>
<comment type="subunit">
    <text evidence="8">Monomer.</text>
</comment>
<comment type="subcellular location">
    <subcellularLocation>
        <location evidence="8">Cytoplasm</location>
    </subcellularLocation>
</comment>
<keyword evidence="6 8" id="KW-0460">Magnesium</keyword>
<keyword evidence="4 8" id="KW-0547">Nucleotide-binding</keyword>
<dbReference type="SUPFAM" id="SSF82051">
    <property type="entry name" value="Obg GTP-binding protein N-terminal domain"/>
    <property type="match status" value="1"/>
</dbReference>
<dbReference type="CDD" id="cd01898">
    <property type="entry name" value="Obg"/>
    <property type="match status" value="1"/>
</dbReference>
<comment type="cofactor">
    <cofactor evidence="8">
        <name>Mg(2+)</name>
        <dbReference type="ChEBI" id="CHEBI:18420"/>
    </cofactor>
</comment>
<evidence type="ECO:0000313" key="12">
    <source>
        <dbReference type="EMBL" id="MBA2227588.1"/>
    </source>
</evidence>
<feature type="region of interest" description="Disordered" evidence="9">
    <location>
        <begin position="119"/>
        <end position="143"/>
    </location>
</feature>
<feature type="domain" description="OBG-type G" evidence="10">
    <location>
        <begin position="159"/>
        <end position="326"/>
    </location>
</feature>
<organism evidence="12 13">
    <name type="scientific">Thermogemmata fonticola</name>
    <dbReference type="NCBI Taxonomy" id="2755323"/>
    <lineage>
        <taxon>Bacteria</taxon>
        <taxon>Pseudomonadati</taxon>
        <taxon>Planctomycetota</taxon>
        <taxon>Planctomycetia</taxon>
        <taxon>Gemmatales</taxon>
        <taxon>Gemmataceae</taxon>
        <taxon>Thermogemmata</taxon>
    </lineage>
</organism>
<feature type="binding site" evidence="8">
    <location>
        <position position="192"/>
    </location>
    <ligand>
        <name>Mg(2+)</name>
        <dbReference type="ChEBI" id="CHEBI:18420"/>
    </ligand>
</feature>
<dbReference type="InterPro" id="IPR014100">
    <property type="entry name" value="GTP-bd_Obg/CgtA"/>
</dbReference>
<feature type="binding site" evidence="8">
    <location>
        <begin position="165"/>
        <end position="172"/>
    </location>
    <ligand>
        <name>GTP</name>
        <dbReference type="ChEBI" id="CHEBI:37565"/>
    </ligand>
</feature>
<keyword evidence="13" id="KW-1185">Reference proteome</keyword>
<reference evidence="12 13" key="1">
    <citation type="submission" date="2020-07" db="EMBL/GenBank/DDBJ databases">
        <title>Thermogemmata thermophila gen. nov., sp. nov., a novel moderate thermophilic planctomycete from a Kamchatka hot spring.</title>
        <authorList>
            <person name="Elcheninov A.G."/>
            <person name="Podosokorskaya O.A."/>
            <person name="Kovaleva O.L."/>
            <person name="Novikov A."/>
            <person name="Bonch-Osmolovskaya E.A."/>
            <person name="Toshchakov S.V."/>
            <person name="Kublanov I.V."/>
        </authorList>
    </citation>
    <scope>NUCLEOTIDE SEQUENCE [LARGE SCALE GENOMIC DNA]</scope>
    <source>
        <strain evidence="12 13">2918</strain>
    </source>
</reference>
<evidence type="ECO:0000259" key="10">
    <source>
        <dbReference type="PROSITE" id="PS51710"/>
    </source>
</evidence>
<gene>
    <name evidence="12" type="primary">obgE</name>
    <name evidence="8" type="synonym">obg</name>
    <name evidence="12" type="ORF">H0921_15625</name>
</gene>
<evidence type="ECO:0000256" key="9">
    <source>
        <dbReference type="SAM" id="MobiDB-lite"/>
    </source>
</evidence>
<dbReference type="GO" id="GO:0043022">
    <property type="term" value="F:ribosome binding"/>
    <property type="evidence" value="ECO:0007669"/>
    <property type="project" value="UniProtKB-ARBA"/>
</dbReference>
<dbReference type="PIRSF" id="PIRSF002401">
    <property type="entry name" value="GTP_bd_Obg/CgtA"/>
    <property type="match status" value="1"/>
</dbReference>
<name>A0A7V9AD30_9BACT</name>
<dbReference type="Gene3D" id="3.40.50.300">
    <property type="entry name" value="P-loop containing nucleotide triphosphate hydrolases"/>
    <property type="match status" value="1"/>
</dbReference>
<feature type="domain" description="Obg" evidence="11">
    <location>
        <begin position="1"/>
        <end position="158"/>
    </location>
</feature>
<dbReference type="InterPro" id="IPR045086">
    <property type="entry name" value="OBG_GTPase"/>
</dbReference>
<keyword evidence="5 8" id="KW-0378">Hydrolase</keyword>
<feature type="compositionally biased region" description="Polar residues" evidence="9">
    <location>
        <begin position="360"/>
        <end position="375"/>
    </location>
</feature>
<dbReference type="GO" id="GO:0005737">
    <property type="term" value="C:cytoplasm"/>
    <property type="evidence" value="ECO:0007669"/>
    <property type="project" value="UniProtKB-SubCell"/>
</dbReference>